<evidence type="ECO:0000256" key="1">
    <source>
        <dbReference type="SAM" id="MobiDB-lite"/>
    </source>
</evidence>
<dbReference type="EMBL" id="JAIWOZ010000003">
    <property type="protein sequence ID" value="KAH6607253.1"/>
    <property type="molecule type" value="Genomic_DNA"/>
</dbReference>
<proteinExistence type="predicted"/>
<evidence type="ECO:0000313" key="2">
    <source>
        <dbReference type="EMBL" id="KAH6607253.1"/>
    </source>
</evidence>
<accession>A0A9P8TWA1</accession>
<feature type="compositionally biased region" description="Basic and acidic residues" evidence="1">
    <location>
        <begin position="38"/>
        <end position="48"/>
    </location>
</feature>
<dbReference type="Proteomes" id="UP000827724">
    <property type="component" value="Unassembled WGS sequence"/>
</dbReference>
<evidence type="ECO:0000313" key="3">
    <source>
        <dbReference type="Proteomes" id="UP000827724"/>
    </source>
</evidence>
<protein>
    <submittedName>
        <fullName evidence="2">Uncharacterized protein</fullName>
    </submittedName>
</protein>
<sequence>MYSIALAPRTKERQGEKRNKRLVERPLEDAQGYPNDQRAAEHKDHDQDNDADLEASLLASALRGGGVELVGVLGRGIACRRQRECRRRGRRRRHDLQGHHLDGARLGMHIDARVWPRSGSSKCRGVRLWARMMLRLMESGLVVPDATRQRRHSGGGVQRAHPEPPSAVRRLEPELLLPERRVVRISSVRDRVRGMVLLPLDVVIV</sequence>
<name>A0A9P8TWA1_9HYPO</name>
<dbReference type="AlphaFoldDB" id="A0A9P8TWA1"/>
<keyword evidence="3" id="KW-1185">Reference proteome</keyword>
<gene>
    <name evidence="2" type="ORF">Trco_003566</name>
</gene>
<feature type="region of interest" description="Disordered" evidence="1">
    <location>
        <begin position="1"/>
        <end position="48"/>
    </location>
</feature>
<reference evidence="2" key="1">
    <citation type="submission" date="2021-08" db="EMBL/GenBank/DDBJ databases">
        <title>Chromosome-Level Trichoderma cornu-damae using Hi-C Data.</title>
        <authorList>
            <person name="Kim C.S."/>
        </authorList>
    </citation>
    <scope>NUCLEOTIDE SEQUENCE</scope>
    <source>
        <strain evidence="2">KA19-0412C</strain>
    </source>
</reference>
<feature type="compositionally biased region" description="Basic and acidic residues" evidence="1">
    <location>
        <begin position="9"/>
        <end position="28"/>
    </location>
</feature>
<feature type="region of interest" description="Disordered" evidence="1">
    <location>
        <begin position="147"/>
        <end position="168"/>
    </location>
</feature>
<comment type="caution">
    <text evidence="2">The sequence shown here is derived from an EMBL/GenBank/DDBJ whole genome shotgun (WGS) entry which is preliminary data.</text>
</comment>
<organism evidence="2 3">
    <name type="scientific">Trichoderma cornu-damae</name>
    <dbReference type="NCBI Taxonomy" id="654480"/>
    <lineage>
        <taxon>Eukaryota</taxon>
        <taxon>Fungi</taxon>
        <taxon>Dikarya</taxon>
        <taxon>Ascomycota</taxon>
        <taxon>Pezizomycotina</taxon>
        <taxon>Sordariomycetes</taxon>
        <taxon>Hypocreomycetidae</taxon>
        <taxon>Hypocreales</taxon>
        <taxon>Hypocreaceae</taxon>
        <taxon>Trichoderma</taxon>
    </lineage>
</organism>